<dbReference type="eggNOG" id="arCOG03159">
    <property type="taxonomic scope" value="Archaea"/>
</dbReference>
<evidence type="ECO:0000256" key="3">
    <source>
        <dbReference type="ARBA" id="ARBA00022692"/>
    </source>
</evidence>
<evidence type="ECO:0000256" key="2">
    <source>
        <dbReference type="ARBA" id="ARBA00022475"/>
    </source>
</evidence>
<dbReference type="KEGG" id="rci:RRC171"/>
<dbReference type="RefSeq" id="WP_012034668.1">
    <property type="nucleotide sequence ID" value="NC_009464.1"/>
</dbReference>
<keyword evidence="9" id="KW-1185">Reference proteome</keyword>
<dbReference type="EMBL" id="AM114193">
    <property type="protein sequence ID" value="CAJ37926.1"/>
    <property type="molecule type" value="Genomic_DNA"/>
</dbReference>
<evidence type="ECO:0000259" key="7">
    <source>
        <dbReference type="Pfam" id="PF13190"/>
    </source>
</evidence>
<keyword evidence="4 6" id="KW-1133">Transmembrane helix</keyword>
<dbReference type="Pfam" id="PF13190">
    <property type="entry name" value="PDGLE"/>
    <property type="match status" value="1"/>
</dbReference>
<feature type="domain" description="PDGLE" evidence="7">
    <location>
        <begin position="10"/>
        <end position="102"/>
    </location>
</feature>
<reference evidence="8 9" key="1">
    <citation type="journal article" date="2006" name="Science">
        <title>Genome of rice cluster I archaea -- the key methane producers in the rice rhizosphere.</title>
        <authorList>
            <person name="Erkel C."/>
            <person name="Kube M."/>
            <person name="Reinhardt R."/>
            <person name="Liesack W."/>
        </authorList>
    </citation>
    <scope>NUCLEOTIDE SEQUENCE [LARGE SCALE GENOMIC DNA]</scope>
    <source>
        <strain evidence="9">DSM 22066 / NBRC 105507 / MRE50</strain>
    </source>
</reference>
<evidence type="ECO:0000256" key="1">
    <source>
        <dbReference type="ARBA" id="ARBA00004236"/>
    </source>
</evidence>
<keyword evidence="3 6" id="KW-0812">Transmembrane</keyword>
<evidence type="ECO:0000256" key="4">
    <source>
        <dbReference type="ARBA" id="ARBA00022989"/>
    </source>
</evidence>
<keyword evidence="2" id="KW-1003">Cell membrane</keyword>
<dbReference type="Proteomes" id="UP000000663">
    <property type="component" value="Chromosome"/>
</dbReference>
<evidence type="ECO:0000256" key="6">
    <source>
        <dbReference type="SAM" id="Phobius"/>
    </source>
</evidence>
<dbReference type="InterPro" id="IPR025937">
    <property type="entry name" value="PDGLE_dom"/>
</dbReference>
<dbReference type="GeneID" id="5143778"/>
<dbReference type="STRING" id="351160.RRC171"/>
<feature type="transmembrane region" description="Helical" evidence="6">
    <location>
        <begin position="76"/>
        <end position="97"/>
    </location>
</feature>
<sequence>MMDRNTRNLIIGLLLLVILTPLGLLAAGETFGEWGTEELEEKIGYVPPGMESLANIWSAPLSDYGFPGNDTPIGVVSGYVFSAIVGVIVCGGILYLAGKYIAKKNDAEDDE</sequence>
<dbReference type="AlphaFoldDB" id="Q0W117"/>
<protein>
    <submittedName>
        <fullName evidence="8">Cobalamin biosynthesis protein, C-terminal</fullName>
    </submittedName>
</protein>
<comment type="subcellular location">
    <subcellularLocation>
        <location evidence="1">Cell membrane</location>
    </subcellularLocation>
</comment>
<accession>Q0W117</accession>
<evidence type="ECO:0000313" key="9">
    <source>
        <dbReference type="Proteomes" id="UP000000663"/>
    </source>
</evidence>
<keyword evidence="5 6" id="KW-0472">Membrane</keyword>
<evidence type="ECO:0000256" key="5">
    <source>
        <dbReference type="ARBA" id="ARBA00023136"/>
    </source>
</evidence>
<evidence type="ECO:0000313" key="8">
    <source>
        <dbReference type="EMBL" id="CAJ37926.1"/>
    </source>
</evidence>
<name>Q0W117_METAR</name>
<dbReference type="GO" id="GO:0005886">
    <property type="term" value="C:plasma membrane"/>
    <property type="evidence" value="ECO:0007669"/>
    <property type="project" value="UniProtKB-SubCell"/>
</dbReference>
<gene>
    <name evidence="8" type="primary">cbiM-1b</name>
    <name evidence="8" type="ORF">RRC171</name>
</gene>
<organism evidence="8 9">
    <name type="scientific">Methanocella arvoryzae (strain DSM 22066 / NBRC 105507 / MRE50)</name>
    <dbReference type="NCBI Taxonomy" id="351160"/>
    <lineage>
        <taxon>Archaea</taxon>
        <taxon>Methanobacteriati</taxon>
        <taxon>Methanobacteriota</taxon>
        <taxon>Stenosarchaea group</taxon>
        <taxon>Methanomicrobia</taxon>
        <taxon>Methanocellales</taxon>
        <taxon>Methanocellaceae</taxon>
        <taxon>Methanocella</taxon>
    </lineage>
</organism>
<proteinExistence type="predicted"/>